<evidence type="ECO:0000256" key="2">
    <source>
        <dbReference type="ARBA" id="ARBA00023043"/>
    </source>
</evidence>
<evidence type="ECO:0000256" key="4">
    <source>
        <dbReference type="SAM" id="MobiDB-lite"/>
    </source>
</evidence>
<dbReference type="PROSITE" id="PS50297">
    <property type="entry name" value="ANK_REP_REGION"/>
    <property type="match status" value="8"/>
</dbReference>
<feature type="repeat" description="ANK" evidence="3">
    <location>
        <begin position="219"/>
        <end position="251"/>
    </location>
</feature>
<feature type="compositionally biased region" description="Polar residues" evidence="4">
    <location>
        <begin position="23"/>
        <end position="33"/>
    </location>
</feature>
<comment type="caution">
    <text evidence="5">The sequence shown here is derived from an EMBL/GenBank/DDBJ whole genome shotgun (WGS) entry which is preliminary data.</text>
</comment>
<dbReference type="Gene3D" id="1.25.40.20">
    <property type="entry name" value="Ankyrin repeat-containing domain"/>
    <property type="match status" value="3"/>
</dbReference>
<evidence type="ECO:0000256" key="3">
    <source>
        <dbReference type="PROSITE-ProRule" id="PRU00023"/>
    </source>
</evidence>
<gene>
    <name evidence="5" type="ORF">TKK_015717</name>
</gene>
<dbReference type="PROSITE" id="PS50088">
    <property type="entry name" value="ANK_REPEAT"/>
    <property type="match status" value="8"/>
</dbReference>
<dbReference type="EMBL" id="JBJJXI010000123">
    <property type="protein sequence ID" value="KAL3389508.1"/>
    <property type="molecule type" value="Genomic_DNA"/>
</dbReference>
<feature type="repeat" description="ANK" evidence="3">
    <location>
        <begin position="254"/>
        <end position="286"/>
    </location>
</feature>
<evidence type="ECO:0000256" key="1">
    <source>
        <dbReference type="ARBA" id="ARBA00022737"/>
    </source>
</evidence>
<sequence>MRKRKLTVDSSGGKNGKNNKGSEQNAMVWNDTNVDSDDPALPHNRQKTKKFGKTLPPLEIKPALSDGILSPNLVTPPTPGLLEALDKFLPRTPIFADVYGNVKTDEVTKWIFSDHWNNETRLCQYFSTKPYDEVCNFVNDELRKRKVRTKCICCGNSLLHLSIRVGYDKVSMLLMSENLIHCKNDLGETPLHTACDVGSLEIVDELIENGADPSAKDNSGIAPVYIALAKGHSEMVDFFIQNGIDVNQPLSQFYKIMPLHVAALKGFSYIVSMLLHYGADPEAQTKQGHSAVSIAIVSNHTECAKQILTTIPDLNVDLRHINNQTLLHLSCQYDREECVKMLLLLGADIHLQDENGMTALHIVAHKNHLNLMQILLSYGCNVNVTDKWNRTPLYSAVMSNHASMVKMLLTYGANTDSIGMALHKALKNNQRQVVMLLLNHGVDVQSRDLVGNTLLQTAVKQGDVEITRQLLRLGADVSLIGGINSLMPDAISSKNPQLVALLCDAGADVDNPNEDGTTPIERAMLIGNHEILDILLRYTKNSDQKIKSRKASQDRDNPLEYHADELKQLWEKFRYE</sequence>
<feature type="region of interest" description="Disordered" evidence="4">
    <location>
        <begin position="1"/>
        <end position="48"/>
    </location>
</feature>
<dbReference type="PANTHER" id="PTHR24126">
    <property type="entry name" value="ANKYRIN REPEAT, PH AND SEC7 DOMAIN CONTAINING PROTEIN SECG-RELATED"/>
    <property type="match status" value="1"/>
</dbReference>
<feature type="repeat" description="ANK" evidence="3">
    <location>
        <begin position="322"/>
        <end position="354"/>
    </location>
</feature>
<dbReference type="PRINTS" id="PR01415">
    <property type="entry name" value="ANKYRIN"/>
</dbReference>
<feature type="repeat" description="ANK" evidence="3">
    <location>
        <begin position="388"/>
        <end position="420"/>
    </location>
</feature>
<feature type="repeat" description="ANK" evidence="3">
    <location>
        <begin position="421"/>
        <end position="449"/>
    </location>
</feature>
<dbReference type="InterPro" id="IPR036770">
    <property type="entry name" value="Ankyrin_rpt-contain_sf"/>
</dbReference>
<keyword evidence="6" id="KW-1185">Reference proteome</keyword>
<evidence type="ECO:0000313" key="5">
    <source>
        <dbReference type="EMBL" id="KAL3389508.1"/>
    </source>
</evidence>
<feature type="compositionally biased region" description="Low complexity" evidence="4">
    <location>
        <begin position="10"/>
        <end position="22"/>
    </location>
</feature>
<feature type="repeat" description="ANK" evidence="3">
    <location>
        <begin position="450"/>
        <end position="482"/>
    </location>
</feature>
<dbReference type="InterPro" id="IPR002110">
    <property type="entry name" value="Ankyrin_rpt"/>
</dbReference>
<feature type="repeat" description="ANK" evidence="3">
    <location>
        <begin position="186"/>
        <end position="218"/>
    </location>
</feature>
<accession>A0ABD2W9E6</accession>
<dbReference type="Pfam" id="PF00023">
    <property type="entry name" value="Ank"/>
    <property type="match status" value="1"/>
</dbReference>
<organism evidence="5 6">
    <name type="scientific">Trichogramma kaykai</name>
    <dbReference type="NCBI Taxonomy" id="54128"/>
    <lineage>
        <taxon>Eukaryota</taxon>
        <taxon>Metazoa</taxon>
        <taxon>Ecdysozoa</taxon>
        <taxon>Arthropoda</taxon>
        <taxon>Hexapoda</taxon>
        <taxon>Insecta</taxon>
        <taxon>Pterygota</taxon>
        <taxon>Neoptera</taxon>
        <taxon>Endopterygota</taxon>
        <taxon>Hymenoptera</taxon>
        <taxon>Apocrita</taxon>
        <taxon>Proctotrupomorpha</taxon>
        <taxon>Chalcidoidea</taxon>
        <taxon>Trichogrammatidae</taxon>
        <taxon>Trichogramma</taxon>
    </lineage>
</organism>
<dbReference type="Pfam" id="PF12796">
    <property type="entry name" value="Ank_2"/>
    <property type="match status" value="3"/>
</dbReference>
<proteinExistence type="predicted"/>
<name>A0ABD2W9E6_9HYME</name>
<feature type="repeat" description="ANK" evidence="3">
    <location>
        <begin position="355"/>
        <end position="387"/>
    </location>
</feature>
<dbReference type="SMART" id="SM00248">
    <property type="entry name" value="ANK"/>
    <property type="match status" value="12"/>
</dbReference>
<evidence type="ECO:0000313" key="6">
    <source>
        <dbReference type="Proteomes" id="UP001627154"/>
    </source>
</evidence>
<dbReference type="AlphaFoldDB" id="A0ABD2W9E6"/>
<keyword evidence="1" id="KW-0677">Repeat</keyword>
<dbReference type="SUPFAM" id="SSF48403">
    <property type="entry name" value="Ankyrin repeat"/>
    <property type="match status" value="1"/>
</dbReference>
<protein>
    <submittedName>
        <fullName evidence="5">Uncharacterized protein</fullName>
    </submittedName>
</protein>
<dbReference type="Proteomes" id="UP001627154">
    <property type="component" value="Unassembled WGS sequence"/>
</dbReference>
<reference evidence="5 6" key="1">
    <citation type="journal article" date="2024" name="bioRxiv">
        <title>A reference genome for Trichogramma kaykai: A tiny desert-dwelling parasitoid wasp with competing sex-ratio distorters.</title>
        <authorList>
            <person name="Culotta J."/>
            <person name="Lindsey A.R."/>
        </authorList>
    </citation>
    <scope>NUCLEOTIDE SEQUENCE [LARGE SCALE GENOMIC DNA]</scope>
    <source>
        <strain evidence="5 6">KSX58</strain>
    </source>
</reference>
<keyword evidence="2 3" id="KW-0040">ANK repeat</keyword>